<dbReference type="RefSeq" id="WP_245457621.1">
    <property type="nucleotide sequence ID" value="NZ_CP025014.1"/>
</dbReference>
<organism evidence="1 2">
    <name type="scientific">Rhizobium leguminosarum</name>
    <dbReference type="NCBI Taxonomy" id="384"/>
    <lineage>
        <taxon>Bacteria</taxon>
        <taxon>Pseudomonadati</taxon>
        <taxon>Pseudomonadota</taxon>
        <taxon>Alphaproteobacteria</taxon>
        <taxon>Hyphomicrobiales</taxon>
        <taxon>Rhizobiaceae</taxon>
        <taxon>Rhizobium/Agrobacterium group</taxon>
        <taxon>Rhizobium</taxon>
    </lineage>
</organism>
<geneLocation type="plasmid" evidence="2">
    <name>prln2</name>
</geneLocation>
<reference evidence="1 2" key="1">
    <citation type="submission" date="2017-11" db="EMBL/GenBank/DDBJ databases">
        <title>Complete genome of Rhizobium leguminosarum Norway, an ineffective micro-symbiont.</title>
        <authorList>
            <person name="Hoffrichter A."/>
            <person name="Liang J."/>
            <person name="Brachmann A."/>
            <person name="Marin M."/>
        </authorList>
    </citation>
    <scope>NUCLEOTIDE SEQUENCE [LARGE SCALE GENOMIC DNA]</scope>
    <source>
        <strain evidence="1 2">Norway</strain>
        <plasmid evidence="2">Plasmid prln2</plasmid>
    </source>
</reference>
<protein>
    <submittedName>
        <fullName evidence="1">Uncharacterized protein</fullName>
    </submittedName>
</protein>
<name>A0A2K9ZEI3_RHILE</name>
<accession>A0A2K9ZEI3</accession>
<keyword evidence="1" id="KW-0614">Plasmid</keyword>
<sequence length="131" mass="14476">MRVAMVCAGLCPREKNVTEFQDIRITELASGQAESGPLMNMVLNLSADAPVDCPDAFREAWNQPAPAMRRQAVVEGSRLTSTCMAYELRGQIDQLNEVISATNDACRLGTEQAELRQDGELRDLKASLRYD</sequence>
<gene>
    <name evidence="1" type="ORF">CUJ84_pRLN2000117</name>
</gene>
<evidence type="ECO:0000313" key="1">
    <source>
        <dbReference type="EMBL" id="AUW46663.1"/>
    </source>
</evidence>
<proteinExistence type="predicted"/>
<dbReference type="Proteomes" id="UP000238523">
    <property type="component" value="Plasmid pRLN2"/>
</dbReference>
<dbReference type="AlphaFoldDB" id="A0A2K9ZEI3"/>
<dbReference type="EMBL" id="CP025014">
    <property type="protein sequence ID" value="AUW46663.1"/>
    <property type="molecule type" value="Genomic_DNA"/>
</dbReference>
<evidence type="ECO:0000313" key="2">
    <source>
        <dbReference type="Proteomes" id="UP000238523"/>
    </source>
</evidence>